<accession>A0ACC1X4R1</accession>
<dbReference type="EMBL" id="CM051405">
    <property type="protein sequence ID" value="KAJ4705165.1"/>
    <property type="molecule type" value="Genomic_DNA"/>
</dbReference>
<keyword evidence="1" id="KW-0723">Serine/threonine-protein kinase</keyword>
<sequence length="997" mass="109069">MGSFPGTCEIVEAGEEVNSVQHSRRTYQSNAGSSVVDNDQKPRMLKLAYKESIEDDLNQLFEAISLRTSSKGWDLSQDVGTSASPLRKSALKKAMSVPHSPRMGTSEPVSLKQSLRELCITKASEMAAMKRLSKSTSSPGASEAVRIKHLYNAKVVEAASGSGHLLDEDKGSMVEISLVPEECQTTSSVKKMPESIQVPKIRFSNQSAHSSPRLAVMQNALGTSQSAHSSPRFALPRMQNVMGTSQSAHSSPLFAVSKMQNSAGTNQSARSSPQFAAPTVQNAAGTSQSAHSSPRFAARTIQNVTRTNQSVHSSSQLTVSTMKNSTVNNRSAQSSPYFAVPKQNGPQTTMMQNESVSTSKNVGTRTIKMELAQKEEHIPAHPSSSYTVNMSELEKNVPAPTKSANRTSPVKSGRKGKLQAVASSSSINGSRVTKLTRNSPRVVKPVLRKKSSVKKKVKQDSASVPCSSNMDSEVRRDLGPSTTPMICQRCQCSLKNASNLPDQDSSISNLTTVTAEVLSTSINNPTIELDFISNDCNTSQAAAGKAINNPKSREKGEFSQSSKSSLGDYSSSTSNSDDSNLSGSSCGNRPHMSTDVRWEAIRHVRMQSGAFGLRHFNLLQKLGCGDIGTVYLAELIGTNCLFAIKVMDNEFLVRRKKMPRAQTEREILRMLDHPFLPTLYAQFTSDNLSCLVMEYCPGGDLHVLRQRQLGRCFSEPAARFYVAEVLLALEYLHMLGVIYRDLKPENILVREDGHIMLTDFDLSLRCSVSPTLLKSSSNMDPARVSGPCTESNCIQPFCIEPTCQVPCFSPRFLPTAAKTRKTKADPAAQIRSLPQLVAEPTDARSNSFVGTHEYLAPEIIKGEGHGAAVDWWTYGIFLYELLYGRTPFKGSGNEETLANVVLQSLRFPDSPLVSFQARDLIRGLLVKEPENRLGSQKGAAEIKQHPFFEGLNWALIRCAIPPEIPEFYDYGIPDMVPQKSKYLECNATGEQLEFELF</sequence>
<keyword evidence="2" id="KW-1185">Reference proteome</keyword>
<organism evidence="1 2">
    <name type="scientific">Melia azedarach</name>
    <name type="common">Chinaberry tree</name>
    <dbReference type="NCBI Taxonomy" id="155640"/>
    <lineage>
        <taxon>Eukaryota</taxon>
        <taxon>Viridiplantae</taxon>
        <taxon>Streptophyta</taxon>
        <taxon>Embryophyta</taxon>
        <taxon>Tracheophyta</taxon>
        <taxon>Spermatophyta</taxon>
        <taxon>Magnoliopsida</taxon>
        <taxon>eudicotyledons</taxon>
        <taxon>Gunneridae</taxon>
        <taxon>Pentapetalae</taxon>
        <taxon>rosids</taxon>
        <taxon>malvids</taxon>
        <taxon>Sapindales</taxon>
        <taxon>Meliaceae</taxon>
        <taxon>Melia</taxon>
    </lineage>
</organism>
<dbReference type="Proteomes" id="UP001164539">
    <property type="component" value="Chromosome 12"/>
</dbReference>
<evidence type="ECO:0000313" key="1">
    <source>
        <dbReference type="EMBL" id="KAJ4705165.1"/>
    </source>
</evidence>
<proteinExistence type="predicted"/>
<protein>
    <submittedName>
        <fullName evidence="1">Serine/threonine protein kinase</fullName>
    </submittedName>
</protein>
<keyword evidence="1" id="KW-0808">Transferase</keyword>
<name>A0ACC1X4R1_MELAZ</name>
<keyword evidence="1" id="KW-0418">Kinase</keyword>
<gene>
    <name evidence="1" type="ORF">OWV82_021980</name>
</gene>
<comment type="caution">
    <text evidence="1">The sequence shown here is derived from an EMBL/GenBank/DDBJ whole genome shotgun (WGS) entry which is preliminary data.</text>
</comment>
<evidence type="ECO:0000313" key="2">
    <source>
        <dbReference type="Proteomes" id="UP001164539"/>
    </source>
</evidence>
<reference evidence="1 2" key="1">
    <citation type="journal article" date="2023" name="Science">
        <title>Complex scaffold remodeling in plant triterpene biosynthesis.</title>
        <authorList>
            <person name="De La Pena R."/>
            <person name="Hodgson H."/>
            <person name="Liu J.C."/>
            <person name="Stephenson M.J."/>
            <person name="Martin A.C."/>
            <person name="Owen C."/>
            <person name="Harkess A."/>
            <person name="Leebens-Mack J."/>
            <person name="Jimenez L.E."/>
            <person name="Osbourn A."/>
            <person name="Sattely E.S."/>
        </authorList>
    </citation>
    <scope>NUCLEOTIDE SEQUENCE [LARGE SCALE GENOMIC DNA]</scope>
    <source>
        <strain evidence="2">cv. JPN11</strain>
        <tissue evidence="1">Leaf</tissue>
    </source>
</reference>